<dbReference type="SUPFAM" id="SSF46626">
    <property type="entry name" value="Cytochrome c"/>
    <property type="match status" value="1"/>
</dbReference>
<dbReference type="GO" id="GO:0020037">
    <property type="term" value="F:heme binding"/>
    <property type="evidence" value="ECO:0007669"/>
    <property type="project" value="InterPro"/>
</dbReference>
<comment type="caution">
    <text evidence="7">The sequence shown here is derived from an EMBL/GenBank/DDBJ whole genome shotgun (WGS) entry which is preliminary data.</text>
</comment>
<evidence type="ECO:0000256" key="5">
    <source>
        <dbReference type="SAM" id="SignalP"/>
    </source>
</evidence>
<proteinExistence type="predicted"/>
<dbReference type="InterPro" id="IPR036909">
    <property type="entry name" value="Cyt_c-like_dom_sf"/>
</dbReference>
<reference evidence="7 8" key="1">
    <citation type="submission" date="2020-02" db="EMBL/GenBank/DDBJ databases">
        <title>Comparative genomics of sulfur disproportionating microorganisms.</title>
        <authorList>
            <person name="Ward L.M."/>
            <person name="Bertran E."/>
            <person name="Johnston D.T."/>
        </authorList>
    </citation>
    <scope>NUCLEOTIDE SEQUENCE [LARGE SCALE GENOMIC DNA]</scope>
    <source>
        <strain evidence="7 8">DSM 100025</strain>
    </source>
</reference>
<name>A0A6N9TKA5_DISTH</name>
<protein>
    <submittedName>
        <fullName evidence="7">Cytochrome c</fullName>
    </submittedName>
</protein>
<feature type="signal peptide" evidence="5">
    <location>
        <begin position="1"/>
        <end position="32"/>
    </location>
</feature>
<feature type="domain" description="Cytochrome c" evidence="6">
    <location>
        <begin position="35"/>
        <end position="112"/>
    </location>
</feature>
<evidence type="ECO:0000256" key="1">
    <source>
        <dbReference type="ARBA" id="ARBA00022617"/>
    </source>
</evidence>
<keyword evidence="2 4" id="KW-0479">Metal-binding</keyword>
<sequence length="126" mass="13560">MSQALQVKSPGRLHRKALALGFLFLAAACRPAAPPDPELGARLYRLHHCGHCHGPRGEGRKGAPRIAATRLGLRAFRGRLRRPGSVIMPAFPAGRLSDDQAAHLHAWLESLGPPAGIEPPHPRADK</sequence>
<evidence type="ECO:0000256" key="2">
    <source>
        <dbReference type="ARBA" id="ARBA00022723"/>
    </source>
</evidence>
<evidence type="ECO:0000259" key="6">
    <source>
        <dbReference type="PROSITE" id="PS51007"/>
    </source>
</evidence>
<feature type="chain" id="PRO_5026674294" evidence="5">
    <location>
        <begin position="33"/>
        <end position="126"/>
    </location>
</feature>
<evidence type="ECO:0000256" key="3">
    <source>
        <dbReference type="ARBA" id="ARBA00023004"/>
    </source>
</evidence>
<organism evidence="7 8">
    <name type="scientific">Dissulfurirhabdus thermomarina</name>
    <dbReference type="NCBI Taxonomy" id="1765737"/>
    <lineage>
        <taxon>Bacteria</taxon>
        <taxon>Deltaproteobacteria</taxon>
        <taxon>Dissulfurirhabdaceae</taxon>
        <taxon>Dissulfurirhabdus</taxon>
    </lineage>
</organism>
<evidence type="ECO:0000256" key="4">
    <source>
        <dbReference type="PROSITE-ProRule" id="PRU00433"/>
    </source>
</evidence>
<evidence type="ECO:0000313" key="8">
    <source>
        <dbReference type="Proteomes" id="UP000469346"/>
    </source>
</evidence>
<dbReference type="PROSITE" id="PS51007">
    <property type="entry name" value="CYTC"/>
    <property type="match status" value="1"/>
</dbReference>
<dbReference type="InterPro" id="IPR009056">
    <property type="entry name" value="Cyt_c-like_dom"/>
</dbReference>
<dbReference type="RefSeq" id="WP_163297846.1">
    <property type="nucleotide sequence ID" value="NZ_JAAGRR010000013.1"/>
</dbReference>
<keyword evidence="5" id="KW-0732">Signal</keyword>
<dbReference type="Pfam" id="PF13442">
    <property type="entry name" value="Cytochrome_CBB3"/>
    <property type="match status" value="1"/>
</dbReference>
<accession>A0A6N9TKA5</accession>
<dbReference type="Gene3D" id="1.10.760.10">
    <property type="entry name" value="Cytochrome c-like domain"/>
    <property type="match status" value="1"/>
</dbReference>
<dbReference type="GO" id="GO:0009055">
    <property type="term" value="F:electron transfer activity"/>
    <property type="evidence" value="ECO:0007669"/>
    <property type="project" value="InterPro"/>
</dbReference>
<dbReference type="GO" id="GO:0046872">
    <property type="term" value="F:metal ion binding"/>
    <property type="evidence" value="ECO:0007669"/>
    <property type="project" value="UniProtKB-KW"/>
</dbReference>
<dbReference type="EMBL" id="JAAGRR010000013">
    <property type="protein sequence ID" value="NDY41692.1"/>
    <property type="molecule type" value="Genomic_DNA"/>
</dbReference>
<keyword evidence="8" id="KW-1185">Reference proteome</keyword>
<gene>
    <name evidence="7" type="ORF">G3N55_02335</name>
</gene>
<dbReference type="AlphaFoldDB" id="A0A6N9TKA5"/>
<keyword evidence="3 4" id="KW-0408">Iron</keyword>
<evidence type="ECO:0000313" key="7">
    <source>
        <dbReference type="EMBL" id="NDY41692.1"/>
    </source>
</evidence>
<keyword evidence="1 4" id="KW-0349">Heme</keyword>
<dbReference type="Proteomes" id="UP000469346">
    <property type="component" value="Unassembled WGS sequence"/>
</dbReference>